<evidence type="ECO:0000313" key="7">
    <source>
        <dbReference type="Proteomes" id="UP000722750"/>
    </source>
</evidence>
<feature type="region of interest" description="Disordered" evidence="4">
    <location>
        <begin position="246"/>
        <end position="276"/>
    </location>
</feature>
<sequence>MKLIQAVEITKTYGKKAAVNRINFEVHSGEIAGLLGQNGAGKSTAFSMVIGLIKPDHGKVFFRGEDITEMPIYMRARLGMGYLSQNPSIFQRLTVEENVLAVLETIKFNYRERIKKLNQVLGELGLTHLSKKMAFTLSGGERRRLEIARAMATSPSLILLDEPFSFIDPIAVAEIQDIVLSMKETGIGILLTDHNVREALSITDHSYILSSGNIITSGTTEKLLDDPLARKSYFGEKFLSSDIRSKNSFGTYEDNGNKGGGTNKKKGSSGKRLNES</sequence>
<dbReference type="Proteomes" id="UP000722750">
    <property type="component" value="Unassembled WGS sequence"/>
</dbReference>
<dbReference type="CDD" id="cd03218">
    <property type="entry name" value="ABC_YhbG"/>
    <property type="match status" value="1"/>
</dbReference>
<evidence type="ECO:0000256" key="2">
    <source>
        <dbReference type="ARBA" id="ARBA00022741"/>
    </source>
</evidence>
<evidence type="ECO:0000313" key="6">
    <source>
        <dbReference type="EMBL" id="MBS1257579.1"/>
    </source>
</evidence>
<dbReference type="PROSITE" id="PS00211">
    <property type="entry name" value="ABC_TRANSPORTER_1"/>
    <property type="match status" value="1"/>
</dbReference>
<name>A0A942A343_9BACT</name>
<keyword evidence="3 6" id="KW-0067">ATP-binding</keyword>
<evidence type="ECO:0000259" key="5">
    <source>
        <dbReference type="PROSITE" id="PS50893"/>
    </source>
</evidence>
<dbReference type="SMART" id="SM00382">
    <property type="entry name" value="AAA"/>
    <property type="match status" value="1"/>
</dbReference>
<dbReference type="PROSITE" id="PS50893">
    <property type="entry name" value="ABC_TRANSPORTER_2"/>
    <property type="match status" value="1"/>
</dbReference>
<dbReference type="InterPro" id="IPR027417">
    <property type="entry name" value="P-loop_NTPase"/>
</dbReference>
<comment type="caution">
    <text evidence="6">The sequence shown here is derived from an EMBL/GenBank/DDBJ whole genome shotgun (WGS) entry which is preliminary data.</text>
</comment>
<keyword evidence="2" id="KW-0547">Nucleotide-binding</keyword>
<proteinExistence type="predicted"/>
<evidence type="ECO:0000256" key="3">
    <source>
        <dbReference type="ARBA" id="ARBA00022840"/>
    </source>
</evidence>
<organism evidence="6 7">
    <name type="scientific">Candidatus Scalindua arabica</name>
    <dbReference type="NCBI Taxonomy" id="1127984"/>
    <lineage>
        <taxon>Bacteria</taxon>
        <taxon>Pseudomonadati</taxon>
        <taxon>Planctomycetota</taxon>
        <taxon>Candidatus Brocadiia</taxon>
        <taxon>Candidatus Brocadiales</taxon>
        <taxon>Candidatus Scalinduaceae</taxon>
        <taxon>Candidatus Scalindua</taxon>
    </lineage>
</organism>
<dbReference type="EMBL" id="JAANXD010000027">
    <property type="protein sequence ID" value="MBS1257579.1"/>
    <property type="molecule type" value="Genomic_DNA"/>
</dbReference>
<dbReference type="SUPFAM" id="SSF52540">
    <property type="entry name" value="P-loop containing nucleoside triphosphate hydrolases"/>
    <property type="match status" value="1"/>
</dbReference>
<dbReference type="GO" id="GO:0055085">
    <property type="term" value="P:transmembrane transport"/>
    <property type="evidence" value="ECO:0007669"/>
    <property type="project" value="InterPro"/>
</dbReference>
<evidence type="ECO:0000256" key="1">
    <source>
        <dbReference type="ARBA" id="ARBA00022448"/>
    </source>
</evidence>
<dbReference type="GO" id="GO:0005524">
    <property type="term" value="F:ATP binding"/>
    <property type="evidence" value="ECO:0007669"/>
    <property type="project" value="UniProtKB-KW"/>
</dbReference>
<feature type="domain" description="ABC transporter" evidence="5">
    <location>
        <begin position="4"/>
        <end position="236"/>
    </location>
</feature>
<gene>
    <name evidence="6" type="ORF">MAG551_00623</name>
</gene>
<dbReference type="InterPro" id="IPR030921">
    <property type="entry name" value="LPS_export_LptB"/>
</dbReference>
<dbReference type="Gene3D" id="3.40.50.300">
    <property type="entry name" value="P-loop containing nucleotide triphosphate hydrolases"/>
    <property type="match status" value="1"/>
</dbReference>
<dbReference type="InterPro" id="IPR003593">
    <property type="entry name" value="AAA+_ATPase"/>
</dbReference>
<dbReference type="Pfam" id="PF00005">
    <property type="entry name" value="ABC_tran"/>
    <property type="match status" value="1"/>
</dbReference>
<dbReference type="InterPro" id="IPR017871">
    <property type="entry name" value="ABC_transporter-like_CS"/>
</dbReference>
<dbReference type="PANTHER" id="PTHR45772">
    <property type="entry name" value="CONSERVED COMPONENT OF ABC TRANSPORTER FOR NATURAL AMINO ACIDS-RELATED"/>
    <property type="match status" value="1"/>
</dbReference>
<reference evidence="6" key="1">
    <citation type="journal article" date="2021" name="ISME J.">
        <title>Fine-scale metabolic discontinuity in a stratified prokaryote microbiome of a Red Sea deep halocline.</title>
        <authorList>
            <person name="Michoud G."/>
            <person name="Ngugi D.K."/>
            <person name="Barozzi A."/>
            <person name="Merlino G."/>
            <person name="Calleja M.L."/>
            <person name="Delgado-Huertas A."/>
            <person name="Moran X.A.G."/>
            <person name="Daffonchio D."/>
        </authorList>
    </citation>
    <scope>NUCLEOTIDE SEQUENCE</scope>
    <source>
        <strain evidence="6">SuakinDeep_MAG55_1</strain>
    </source>
</reference>
<dbReference type="GO" id="GO:0043190">
    <property type="term" value="C:ATP-binding cassette (ABC) transporter complex"/>
    <property type="evidence" value="ECO:0007669"/>
    <property type="project" value="InterPro"/>
</dbReference>
<dbReference type="PANTHER" id="PTHR45772:SF10">
    <property type="entry name" value="LIPOPOLYSACCHARIDE EXPORT SYSTEM ATP-BINDING PROTEIN LPTB"/>
    <property type="match status" value="1"/>
</dbReference>
<protein>
    <submittedName>
        <fullName evidence="6">Lipopolysaccharide export system ATP-binding protein LptB</fullName>
    </submittedName>
</protein>
<dbReference type="NCBIfam" id="TIGR04406">
    <property type="entry name" value="LPS_export_lptB"/>
    <property type="match status" value="1"/>
</dbReference>
<dbReference type="InterPro" id="IPR051120">
    <property type="entry name" value="ABC_AA/LPS_Transport"/>
</dbReference>
<evidence type="ECO:0000256" key="4">
    <source>
        <dbReference type="SAM" id="MobiDB-lite"/>
    </source>
</evidence>
<dbReference type="AlphaFoldDB" id="A0A942A343"/>
<dbReference type="InterPro" id="IPR003439">
    <property type="entry name" value="ABC_transporter-like_ATP-bd"/>
</dbReference>
<accession>A0A942A343</accession>
<dbReference type="GO" id="GO:0016887">
    <property type="term" value="F:ATP hydrolysis activity"/>
    <property type="evidence" value="ECO:0007669"/>
    <property type="project" value="InterPro"/>
</dbReference>
<keyword evidence="1" id="KW-0813">Transport</keyword>